<evidence type="ECO:0000256" key="8">
    <source>
        <dbReference type="SAM" id="Phobius"/>
    </source>
</evidence>
<dbReference type="RefSeq" id="WP_108779173.1">
    <property type="nucleotide sequence ID" value="NZ_CP029186.1"/>
</dbReference>
<evidence type="ECO:0000313" key="9">
    <source>
        <dbReference type="EMBL" id="AWH86450.1"/>
    </source>
</evidence>
<feature type="transmembrane region" description="Helical" evidence="8">
    <location>
        <begin position="150"/>
        <end position="169"/>
    </location>
</feature>
<dbReference type="OrthoDB" id="9813689at2"/>
<dbReference type="NCBIfam" id="TIGR01065">
    <property type="entry name" value="hlyIII"/>
    <property type="match status" value="1"/>
</dbReference>
<evidence type="ECO:0000256" key="7">
    <source>
        <dbReference type="PIRSR" id="PIRSR604254-1"/>
    </source>
</evidence>
<feature type="transmembrane region" description="Helical" evidence="8">
    <location>
        <begin position="27"/>
        <end position="53"/>
    </location>
</feature>
<dbReference type="Pfam" id="PF03006">
    <property type="entry name" value="HlyIII"/>
    <property type="match status" value="1"/>
</dbReference>
<name>A0A2S1R197_9FLAO</name>
<dbReference type="GO" id="GO:0046872">
    <property type="term" value="F:metal ion binding"/>
    <property type="evidence" value="ECO:0007669"/>
    <property type="project" value="UniProtKB-KW"/>
</dbReference>
<keyword evidence="4 8" id="KW-0812">Transmembrane</keyword>
<dbReference type="GO" id="GO:0140911">
    <property type="term" value="F:pore-forming activity"/>
    <property type="evidence" value="ECO:0007669"/>
    <property type="project" value="InterPro"/>
</dbReference>
<keyword evidence="7" id="KW-0862">Zinc</keyword>
<evidence type="ECO:0000256" key="2">
    <source>
        <dbReference type="ARBA" id="ARBA00008488"/>
    </source>
</evidence>
<feature type="binding site" evidence="7">
    <location>
        <position position="207"/>
    </location>
    <ligand>
        <name>Zn(2+)</name>
        <dbReference type="ChEBI" id="CHEBI:29105"/>
    </ligand>
</feature>
<dbReference type="GO" id="GO:0005886">
    <property type="term" value="C:plasma membrane"/>
    <property type="evidence" value="ECO:0007669"/>
    <property type="project" value="UniProtKB-SubCell"/>
</dbReference>
<feature type="transmembrane region" description="Helical" evidence="8">
    <location>
        <begin position="95"/>
        <end position="113"/>
    </location>
</feature>
<keyword evidence="5 8" id="KW-1133">Transmembrane helix</keyword>
<evidence type="ECO:0000256" key="1">
    <source>
        <dbReference type="ARBA" id="ARBA00004651"/>
    </source>
</evidence>
<evidence type="ECO:0000256" key="6">
    <source>
        <dbReference type="ARBA" id="ARBA00023136"/>
    </source>
</evidence>
<dbReference type="InterPro" id="IPR005744">
    <property type="entry name" value="Hy-lIII"/>
</dbReference>
<evidence type="ECO:0000313" key="10">
    <source>
        <dbReference type="Proteomes" id="UP000244929"/>
    </source>
</evidence>
<comment type="subcellular location">
    <subcellularLocation>
        <location evidence="1">Cell membrane</location>
        <topology evidence="1">Multi-pass membrane protein</topology>
    </subcellularLocation>
</comment>
<organism evidence="9 10">
    <name type="scientific">Flavobacterium album</name>
    <dbReference type="NCBI Taxonomy" id="2175091"/>
    <lineage>
        <taxon>Bacteria</taxon>
        <taxon>Pseudomonadati</taxon>
        <taxon>Bacteroidota</taxon>
        <taxon>Flavobacteriia</taxon>
        <taxon>Flavobacteriales</taxon>
        <taxon>Flavobacteriaceae</taxon>
        <taxon>Flavobacterium</taxon>
    </lineage>
</organism>
<feature type="transmembrane region" description="Helical" evidence="8">
    <location>
        <begin position="175"/>
        <end position="194"/>
    </location>
</feature>
<feature type="transmembrane region" description="Helical" evidence="8">
    <location>
        <begin position="206"/>
        <end position="226"/>
    </location>
</feature>
<dbReference type="InterPro" id="IPR004254">
    <property type="entry name" value="AdipoR/HlyIII-related"/>
</dbReference>
<reference evidence="9 10" key="1">
    <citation type="submission" date="2018-04" db="EMBL/GenBank/DDBJ databases">
        <title>Genome sequencing of Flavobacterium sp. HYN0059.</title>
        <authorList>
            <person name="Yi H."/>
            <person name="Baek C."/>
        </authorList>
    </citation>
    <scope>NUCLEOTIDE SEQUENCE [LARGE SCALE GENOMIC DNA]</scope>
    <source>
        <strain evidence="9 10">HYN0059</strain>
    </source>
</reference>
<evidence type="ECO:0000256" key="3">
    <source>
        <dbReference type="ARBA" id="ARBA00022475"/>
    </source>
</evidence>
<protein>
    <submittedName>
        <fullName evidence="9">Hemolysin III</fullName>
    </submittedName>
</protein>
<gene>
    <name evidence="9" type="ORF">HYN59_15635</name>
</gene>
<feature type="binding site" evidence="7">
    <location>
        <position position="203"/>
    </location>
    <ligand>
        <name>Zn(2+)</name>
        <dbReference type="ChEBI" id="CHEBI:29105"/>
    </ligand>
</feature>
<dbReference type="KEGG" id="falb:HYN59_15635"/>
<keyword evidence="10" id="KW-1185">Reference proteome</keyword>
<dbReference type="EMBL" id="CP029186">
    <property type="protein sequence ID" value="AWH86450.1"/>
    <property type="molecule type" value="Genomic_DNA"/>
</dbReference>
<feature type="transmembrane region" description="Helical" evidence="8">
    <location>
        <begin position="59"/>
        <end position="83"/>
    </location>
</feature>
<dbReference type="PANTHER" id="PTHR20855">
    <property type="entry name" value="ADIPOR/PROGESTIN RECEPTOR-RELATED"/>
    <property type="match status" value="1"/>
</dbReference>
<proteinExistence type="inferred from homology"/>
<evidence type="ECO:0000256" key="5">
    <source>
        <dbReference type="ARBA" id="ARBA00022989"/>
    </source>
</evidence>
<accession>A0A2S1R197</accession>
<keyword evidence="3" id="KW-1003">Cell membrane</keyword>
<comment type="similarity">
    <text evidence="2">Belongs to the UPF0073 (Hly-III) family.</text>
</comment>
<keyword evidence="7" id="KW-0479">Metal-binding</keyword>
<evidence type="ECO:0000256" key="4">
    <source>
        <dbReference type="ARBA" id="ARBA00022692"/>
    </source>
</evidence>
<dbReference type="AlphaFoldDB" id="A0A2S1R197"/>
<dbReference type="Proteomes" id="UP000244929">
    <property type="component" value="Chromosome"/>
</dbReference>
<dbReference type="PANTHER" id="PTHR20855:SF3">
    <property type="entry name" value="LD03007P"/>
    <property type="match status" value="1"/>
</dbReference>
<keyword evidence="6 8" id="KW-0472">Membrane</keyword>
<sequence length="227" mass="25624">MRRNPAFPYLCKKDFAMPKKNRKSEEFWNVVTHGTGAVLSVAAFIALVTYAAFNGSAMHIAAAIVFGTSLMLLYSASTIYHYVATLRWKRFFQRIDHLCIYVLIAGTYTPIALLGLKGAWGWTIFGIIWAFAIAGFIFKFSPLRRSEKLSLSLYALMGWLIIIAIKPLIENLSAGALFYLLGGGLCYTFGIYFYAKEKIPYNHTIWHIFVLGGSTLHFFGIFLYLIP</sequence>
<feature type="transmembrane region" description="Helical" evidence="8">
    <location>
        <begin position="119"/>
        <end position="138"/>
    </location>
</feature>
<feature type="binding site" evidence="7">
    <location>
        <position position="81"/>
    </location>
    <ligand>
        <name>Zn(2+)</name>
        <dbReference type="ChEBI" id="CHEBI:29105"/>
    </ligand>
</feature>